<feature type="region of interest" description="Disordered" evidence="2">
    <location>
        <begin position="92"/>
        <end position="152"/>
    </location>
</feature>
<keyword evidence="1" id="KW-0862">Zinc</keyword>
<dbReference type="Pfam" id="PF00098">
    <property type="entry name" value="zf-CCHC"/>
    <property type="match status" value="1"/>
</dbReference>
<evidence type="ECO:0000256" key="2">
    <source>
        <dbReference type="SAM" id="MobiDB-lite"/>
    </source>
</evidence>
<dbReference type="Gene3D" id="4.10.60.10">
    <property type="entry name" value="Zinc finger, CCHC-type"/>
    <property type="match status" value="1"/>
</dbReference>
<feature type="compositionally biased region" description="Basic and acidic residues" evidence="2">
    <location>
        <begin position="102"/>
        <end position="117"/>
    </location>
</feature>
<sequence>MDMNERIAHFFNRMISHTNQMKAYGEVITDQKIIEKILRTLTPNFDHIVVAIEESRNLEELKLEELQGSLEAHEQRLIERFNDKSMNQALQAQSFKRGNYKNRGERGNRGKSKEFKGRNSNSQSQNEERIDYDHPNSTSTGRGGFKSWRGGKKRIDRRKIKCFNCNKIGHFSSECQASPNHFGFSSNNQNEAHMAKEEIAEKDEERPVLLMMTTNLVERLKA</sequence>
<evidence type="ECO:0000313" key="5">
    <source>
        <dbReference type="Proteomes" id="UP001497480"/>
    </source>
</evidence>
<dbReference type="PANTHER" id="PTHR35317:SF35">
    <property type="entry name" value="DUF4219 DOMAIN-CONTAINING PROTEIN"/>
    <property type="match status" value="1"/>
</dbReference>
<reference evidence="4 5" key="1">
    <citation type="submission" date="2024-03" db="EMBL/GenBank/DDBJ databases">
        <authorList>
            <person name="Martinez-Hernandez J."/>
        </authorList>
    </citation>
    <scope>NUCLEOTIDE SEQUENCE [LARGE SCALE GENOMIC DNA]</scope>
</reference>
<keyword evidence="1" id="KW-0863">Zinc-finger</keyword>
<protein>
    <recommendedName>
        <fullName evidence="3">CCHC-type domain-containing protein</fullName>
    </recommendedName>
</protein>
<proteinExistence type="predicted"/>
<dbReference type="Proteomes" id="UP001497480">
    <property type="component" value="Unassembled WGS sequence"/>
</dbReference>
<dbReference type="Pfam" id="PF14223">
    <property type="entry name" value="Retrotran_gag_2"/>
    <property type="match status" value="1"/>
</dbReference>
<keyword evidence="1" id="KW-0479">Metal-binding</keyword>
<dbReference type="GO" id="GO:0003676">
    <property type="term" value="F:nucleic acid binding"/>
    <property type="evidence" value="ECO:0007669"/>
    <property type="project" value="InterPro"/>
</dbReference>
<dbReference type="PANTHER" id="PTHR35317">
    <property type="entry name" value="OS04G0629600 PROTEIN"/>
    <property type="match status" value="1"/>
</dbReference>
<name>A0AAV1YAP3_LUPLU</name>
<keyword evidence="5" id="KW-1185">Reference proteome</keyword>
<dbReference type="PROSITE" id="PS50158">
    <property type="entry name" value="ZF_CCHC"/>
    <property type="match status" value="1"/>
</dbReference>
<organism evidence="4 5">
    <name type="scientific">Lupinus luteus</name>
    <name type="common">European yellow lupine</name>
    <dbReference type="NCBI Taxonomy" id="3873"/>
    <lineage>
        <taxon>Eukaryota</taxon>
        <taxon>Viridiplantae</taxon>
        <taxon>Streptophyta</taxon>
        <taxon>Embryophyta</taxon>
        <taxon>Tracheophyta</taxon>
        <taxon>Spermatophyta</taxon>
        <taxon>Magnoliopsida</taxon>
        <taxon>eudicotyledons</taxon>
        <taxon>Gunneridae</taxon>
        <taxon>Pentapetalae</taxon>
        <taxon>rosids</taxon>
        <taxon>fabids</taxon>
        <taxon>Fabales</taxon>
        <taxon>Fabaceae</taxon>
        <taxon>Papilionoideae</taxon>
        <taxon>50 kb inversion clade</taxon>
        <taxon>genistoids sensu lato</taxon>
        <taxon>core genistoids</taxon>
        <taxon>Genisteae</taxon>
        <taxon>Lupinus</taxon>
    </lineage>
</organism>
<accession>A0AAV1YAP3</accession>
<dbReference type="SUPFAM" id="SSF57756">
    <property type="entry name" value="Retrovirus zinc finger-like domains"/>
    <property type="match status" value="1"/>
</dbReference>
<feature type="domain" description="CCHC-type" evidence="3">
    <location>
        <begin position="161"/>
        <end position="175"/>
    </location>
</feature>
<dbReference type="AlphaFoldDB" id="A0AAV1YAP3"/>
<dbReference type="SMART" id="SM00343">
    <property type="entry name" value="ZnF_C2HC"/>
    <property type="match status" value="1"/>
</dbReference>
<dbReference type="GO" id="GO:0008270">
    <property type="term" value="F:zinc ion binding"/>
    <property type="evidence" value="ECO:0007669"/>
    <property type="project" value="UniProtKB-KW"/>
</dbReference>
<dbReference type="InterPro" id="IPR001878">
    <property type="entry name" value="Znf_CCHC"/>
</dbReference>
<evidence type="ECO:0000259" key="3">
    <source>
        <dbReference type="PROSITE" id="PS50158"/>
    </source>
</evidence>
<evidence type="ECO:0000256" key="1">
    <source>
        <dbReference type="PROSITE-ProRule" id="PRU00047"/>
    </source>
</evidence>
<dbReference type="InterPro" id="IPR036875">
    <property type="entry name" value="Znf_CCHC_sf"/>
</dbReference>
<dbReference type="EMBL" id="CAXHTB010000022">
    <property type="protein sequence ID" value="CAL0330164.1"/>
    <property type="molecule type" value="Genomic_DNA"/>
</dbReference>
<evidence type="ECO:0000313" key="4">
    <source>
        <dbReference type="EMBL" id="CAL0330164.1"/>
    </source>
</evidence>
<gene>
    <name evidence="4" type="ORF">LLUT_LOCUS31224</name>
</gene>
<comment type="caution">
    <text evidence="4">The sequence shown here is derived from an EMBL/GenBank/DDBJ whole genome shotgun (WGS) entry which is preliminary data.</text>
</comment>